<dbReference type="Gene3D" id="3.40.50.300">
    <property type="entry name" value="P-loop containing nucleotide triphosphate hydrolases"/>
    <property type="match status" value="1"/>
</dbReference>
<evidence type="ECO:0000259" key="1">
    <source>
        <dbReference type="Pfam" id="PF00350"/>
    </source>
</evidence>
<dbReference type="PANTHER" id="PTHR11566:SF173">
    <property type="entry name" value="DYNAMIN-RELATED PROTEIN 4C"/>
    <property type="match status" value="1"/>
</dbReference>
<dbReference type="AlphaFoldDB" id="A0ABD2ZQV8"/>
<evidence type="ECO:0000259" key="2">
    <source>
        <dbReference type="Pfam" id="PF01031"/>
    </source>
</evidence>
<accession>A0ABD2ZQV8</accession>
<dbReference type="Pfam" id="PF01031">
    <property type="entry name" value="Dynamin_M"/>
    <property type="match status" value="1"/>
</dbReference>
<dbReference type="PRINTS" id="PR00195">
    <property type="entry name" value="DYNAMIN"/>
</dbReference>
<dbReference type="InterPro" id="IPR045063">
    <property type="entry name" value="Dynamin_N"/>
</dbReference>
<dbReference type="Pfam" id="PF00350">
    <property type="entry name" value="Dynamin_N"/>
    <property type="match status" value="1"/>
</dbReference>
<dbReference type="InterPro" id="IPR022812">
    <property type="entry name" value="Dynamin"/>
</dbReference>
<dbReference type="Proteomes" id="UP001630127">
    <property type="component" value="Unassembled WGS sequence"/>
</dbReference>
<sequence>MFPLTLIVKKRDAPDLTLVDLPGITGVPVRGQPDNINEQISGIMECITPMQSIILNVLSAIVDFSTCESIRMSQKVDKTPEGLLEKVTADDVNIELGYVCVRNRVGDEPYTDARVQEAMLFGTHPLLSKISKNMVGIPVLAQKLGQIQAAIISKCLPGIVRKINEKLAANMSDHQKLPQNFSFSFSFS</sequence>
<reference evidence="3 4" key="1">
    <citation type="submission" date="2024-11" db="EMBL/GenBank/DDBJ databases">
        <title>A near-complete genome assembly of Cinchona calisaya.</title>
        <authorList>
            <person name="Lian D.C."/>
            <person name="Zhao X.W."/>
            <person name="Wei L."/>
        </authorList>
    </citation>
    <scope>NUCLEOTIDE SEQUENCE [LARGE SCALE GENOMIC DNA]</scope>
    <source>
        <tissue evidence="3">Nenye</tissue>
    </source>
</reference>
<dbReference type="SUPFAM" id="SSF52540">
    <property type="entry name" value="P-loop containing nucleoside triphosphate hydrolases"/>
    <property type="match status" value="1"/>
</dbReference>
<protein>
    <recommendedName>
        <fullName evidence="5">Dynamin</fullName>
    </recommendedName>
</protein>
<feature type="domain" description="Dynamin N-terminal" evidence="1">
    <location>
        <begin position="5"/>
        <end position="80"/>
    </location>
</feature>
<keyword evidence="4" id="KW-1185">Reference proteome</keyword>
<evidence type="ECO:0000313" key="4">
    <source>
        <dbReference type="Proteomes" id="UP001630127"/>
    </source>
</evidence>
<dbReference type="InterPro" id="IPR000375">
    <property type="entry name" value="Dynamin_stalk"/>
</dbReference>
<proteinExistence type="predicted"/>
<comment type="caution">
    <text evidence="3">The sequence shown here is derived from an EMBL/GenBank/DDBJ whole genome shotgun (WGS) entry which is preliminary data.</text>
</comment>
<gene>
    <name evidence="3" type="ORF">ACH5RR_018709</name>
</gene>
<name>A0ABD2ZQV8_9GENT</name>
<feature type="domain" description="Dynamin stalk" evidence="2">
    <location>
        <begin position="83"/>
        <end position="180"/>
    </location>
</feature>
<dbReference type="EMBL" id="JBJUIK010000008">
    <property type="protein sequence ID" value="KAL3520560.1"/>
    <property type="molecule type" value="Genomic_DNA"/>
</dbReference>
<evidence type="ECO:0008006" key="5">
    <source>
        <dbReference type="Google" id="ProtNLM"/>
    </source>
</evidence>
<dbReference type="InterPro" id="IPR027417">
    <property type="entry name" value="P-loop_NTPase"/>
</dbReference>
<dbReference type="PANTHER" id="PTHR11566">
    <property type="entry name" value="DYNAMIN"/>
    <property type="match status" value="1"/>
</dbReference>
<organism evidence="3 4">
    <name type="scientific">Cinchona calisaya</name>
    <dbReference type="NCBI Taxonomy" id="153742"/>
    <lineage>
        <taxon>Eukaryota</taxon>
        <taxon>Viridiplantae</taxon>
        <taxon>Streptophyta</taxon>
        <taxon>Embryophyta</taxon>
        <taxon>Tracheophyta</taxon>
        <taxon>Spermatophyta</taxon>
        <taxon>Magnoliopsida</taxon>
        <taxon>eudicotyledons</taxon>
        <taxon>Gunneridae</taxon>
        <taxon>Pentapetalae</taxon>
        <taxon>asterids</taxon>
        <taxon>lamiids</taxon>
        <taxon>Gentianales</taxon>
        <taxon>Rubiaceae</taxon>
        <taxon>Cinchonoideae</taxon>
        <taxon>Cinchoneae</taxon>
        <taxon>Cinchona</taxon>
    </lineage>
</organism>
<evidence type="ECO:0000313" key="3">
    <source>
        <dbReference type="EMBL" id="KAL3520560.1"/>
    </source>
</evidence>